<proteinExistence type="predicted"/>
<protein>
    <submittedName>
        <fullName evidence="2">Uncharacterized protein</fullName>
    </submittedName>
</protein>
<sequence>MFIPTRAGLAILWEAMTIAQQCFYRAALDEWPTWTHDLFPQGAHEVSFGAPDLLSYFHSYSVGEGDFELRGSSSHDVFQAIMGMTDLRNRTCHFPPRSDANYMRMRQGRRRRATAADELRYGIEAQQGAWTGSINWPFEPDCAGWYYETMTAARNLASVLDDEDAVWALDKLSDRVEDQAWAMLRALEEIAAFWECRDRGHGVRGPNKKEQKEQADRREVGRAMMRGLPEELRVPVDMFLRTVEVSDHGSWPEIIRHAAMVWKRDDWLIGSS</sequence>
<dbReference type="EMBL" id="JAQQWK010000013">
    <property type="protein sequence ID" value="KAK8017803.1"/>
    <property type="molecule type" value="Genomic_DNA"/>
</dbReference>
<organism evidence="2 3">
    <name type="scientific">Apiospora rasikravindrae</name>
    <dbReference type="NCBI Taxonomy" id="990691"/>
    <lineage>
        <taxon>Eukaryota</taxon>
        <taxon>Fungi</taxon>
        <taxon>Dikarya</taxon>
        <taxon>Ascomycota</taxon>
        <taxon>Pezizomycotina</taxon>
        <taxon>Sordariomycetes</taxon>
        <taxon>Xylariomycetidae</taxon>
        <taxon>Amphisphaeriales</taxon>
        <taxon>Apiosporaceae</taxon>
        <taxon>Apiospora</taxon>
    </lineage>
</organism>
<evidence type="ECO:0000256" key="1">
    <source>
        <dbReference type="SAM" id="SignalP"/>
    </source>
</evidence>
<keyword evidence="1" id="KW-0732">Signal</keyword>
<feature type="chain" id="PRO_5045279807" evidence="1">
    <location>
        <begin position="20"/>
        <end position="272"/>
    </location>
</feature>
<comment type="caution">
    <text evidence="2">The sequence shown here is derived from an EMBL/GenBank/DDBJ whole genome shotgun (WGS) entry which is preliminary data.</text>
</comment>
<keyword evidence="3" id="KW-1185">Reference proteome</keyword>
<dbReference type="Proteomes" id="UP001444661">
    <property type="component" value="Unassembled WGS sequence"/>
</dbReference>
<reference evidence="2 3" key="1">
    <citation type="submission" date="2023-01" db="EMBL/GenBank/DDBJ databases">
        <title>Analysis of 21 Apiospora genomes using comparative genomics revels a genus with tremendous synthesis potential of carbohydrate active enzymes and secondary metabolites.</title>
        <authorList>
            <person name="Sorensen T."/>
        </authorList>
    </citation>
    <scope>NUCLEOTIDE SEQUENCE [LARGE SCALE GENOMIC DNA]</scope>
    <source>
        <strain evidence="2 3">CBS 33761</strain>
    </source>
</reference>
<name>A0ABR1RS71_9PEZI</name>
<gene>
    <name evidence="2" type="ORF">PG993_014129</name>
</gene>
<evidence type="ECO:0000313" key="2">
    <source>
        <dbReference type="EMBL" id="KAK8017803.1"/>
    </source>
</evidence>
<accession>A0ABR1RS71</accession>
<evidence type="ECO:0000313" key="3">
    <source>
        <dbReference type="Proteomes" id="UP001444661"/>
    </source>
</evidence>
<feature type="signal peptide" evidence="1">
    <location>
        <begin position="1"/>
        <end position="19"/>
    </location>
</feature>